<dbReference type="PANTHER" id="PTHR43861">
    <property type="entry name" value="TRANS-ACONITATE 2-METHYLTRANSFERASE-RELATED"/>
    <property type="match status" value="1"/>
</dbReference>
<dbReference type="CDD" id="cd02440">
    <property type="entry name" value="AdoMet_MTases"/>
    <property type="match status" value="1"/>
</dbReference>
<dbReference type="Pfam" id="PF13489">
    <property type="entry name" value="Methyltransf_23"/>
    <property type="match status" value="1"/>
</dbReference>
<keyword evidence="3" id="KW-1185">Reference proteome</keyword>
<dbReference type="EMBL" id="CP116967">
    <property type="protein sequence ID" value="WNM57847.1"/>
    <property type="molecule type" value="Genomic_DNA"/>
</dbReference>
<dbReference type="GO" id="GO:0032259">
    <property type="term" value="P:methylation"/>
    <property type="evidence" value="ECO:0007669"/>
    <property type="project" value="UniProtKB-KW"/>
</dbReference>
<organism evidence="2 3">
    <name type="scientific">Candidatus Nitrospira allomarina</name>
    <dbReference type="NCBI Taxonomy" id="3020900"/>
    <lineage>
        <taxon>Bacteria</taxon>
        <taxon>Pseudomonadati</taxon>
        <taxon>Nitrospirota</taxon>
        <taxon>Nitrospiria</taxon>
        <taxon>Nitrospirales</taxon>
        <taxon>Nitrospiraceae</taxon>
        <taxon>Nitrospira</taxon>
    </lineage>
</organism>
<evidence type="ECO:0000313" key="3">
    <source>
        <dbReference type="Proteomes" id="UP001302719"/>
    </source>
</evidence>
<protein>
    <submittedName>
        <fullName evidence="2">Methyltransferase domain-containing protein</fullName>
    </submittedName>
</protein>
<accession>A0AA96GBA4</accession>
<evidence type="ECO:0000256" key="1">
    <source>
        <dbReference type="ARBA" id="ARBA00022679"/>
    </source>
</evidence>
<reference evidence="2 3" key="1">
    <citation type="submission" date="2023-01" db="EMBL/GenBank/DDBJ databases">
        <title>Cultivation and genomic characterization of new, ubiquitous marine nitrite-oxidizing bacteria from the Nitrospirales.</title>
        <authorList>
            <person name="Mueller A.J."/>
            <person name="Daebeler A."/>
            <person name="Herbold C.W."/>
            <person name="Kirkegaard R.H."/>
            <person name="Daims H."/>
        </authorList>
    </citation>
    <scope>NUCLEOTIDE SEQUENCE [LARGE SCALE GENOMIC DNA]</scope>
    <source>
        <strain evidence="2 3">VA</strain>
    </source>
</reference>
<proteinExistence type="predicted"/>
<dbReference type="InterPro" id="IPR029063">
    <property type="entry name" value="SAM-dependent_MTases_sf"/>
</dbReference>
<dbReference type="PANTHER" id="PTHR43861:SF3">
    <property type="entry name" value="PUTATIVE (AFU_ORTHOLOGUE AFUA_2G14390)-RELATED"/>
    <property type="match status" value="1"/>
</dbReference>
<dbReference type="Proteomes" id="UP001302719">
    <property type="component" value="Chromosome"/>
</dbReference>
<dbReference type="SUPFAM" id="SSF53335">
    <property type="entry name" value="S-adenosyl-L-methionine-dependent methyltransferases"/>
    <property type="match status" value="1"/>
</dbReference>
<name>A0AA96GBA4_9BACT</name>
<dbReference type="GO" id="GO:0008168">
    <property type="term" value="F:methyltransferase activity"/>
    <property type="evidence" value="ECO:0007669"/>
    <property type="project" value="UniProtKB-KW"/>
</dbReference>
<dbReference type="KEGG" id="nall:PP769_18030"/>
<keyword evidence="1" id="KW-0808">Transferase</keyword>
<gene>
    <name evidence="2" type="ORF">PP769_18030</name>
</gene>
<dbReference type="RefSeq" id="WP_312642844.1">
    <property type="nucleotide sequence ID" value="NZ_CP116967.1"/>
</dbReference>
<keyword evidence="2" id="KW-0489">Methyltransferase</keyword>
<evidence type="ECO:0000313" key="2">
    <source>
        <dbReference type="EMBL" id="WNM57847.1"/>
    </source>
</evidence>
<dbReference type="Gene3D" id="3.40.50.150">
    <property type="entry name" value="Vaccinia Virus protein VP39"/>
    <property type="match status" value="1"/>
</dbReference>
<sequence>MNRYIFDNKSEEREFQRLQLVEAANDPVTIRLLEETGIQPGWHCLELGAGAGSILRWLGNRVGPTGRAVGVDKKIAYLRKDDSPPIQIYQGSFLDVPLEQAFDLLHGRYVLIHNQEERTMLEKMYSLLKPGGWALFEEPDFTSATLPDREQETPQGRVNRAICQMFINLGLDPAYALRLPHKLQEAGYHIVRVQSLMHLCPGNSPMAKVMAESAMVLEQEYSKTGFCSPQDIQEYVRLSQDSTHWTLYHSTTSVIARKPII</sequence>
<dbReference type="AlphaFoldDB" id="A0AA96GBA4"/>